<protein>
    <submittedName>
        <fullName evidence="2">Uncharacterized protein</fullName>
    </submittedName>
</protein>
<keyword evidence="1" id="KW-0812">Transmembrane</keyword>
<name>A0A562TU92_9SPHI</name>
<dbReference type="RefSeq" id="WP_144915122.1">
    <property type="nucleotide sequence ID" value="NZ_VLLI01000012.1"/>
</dbReference>
<dbReference type="OrthoDB" id="713921at2"/>
<comment type="caution">
    <text evidence="2">The sequence shown here is derived from an EMBL/GenBank/DDBJ whole genome shotgun (WGS) entry which is preliminary data.</text>
</comment>
<keyword evidence="3" id="KW-1185">Reference proteome</keyword>
<keyword evidence="1" id="KW-0472">Membrane</keyword>
<feature type="transmembrane region" description="Helical" evidence="1">
    <location>
        <begin position="6"/>
        <end position="27"/>
    </location>
</feature>
<organism evidence="2 3">
    <name type="scientific">Mucilaginibacter frigoritolerans</name>
    <dbReference type="NCBI Taxonomy" id="652788"/>
    <lineage>
        <taxon>Bacteria</taxon>
        <taxon>Pseudomonadati</taxon>
        <taxon>Bacteroidota</taxon>
        <taxon>Sphingobacteriia</taxon>
        <taxon>Sphingobacteriales</taxon>
        <taxon>Sphingobacteriaceae</taxon>
        <taxon>Mucilaginibacter</taxon>
    </lineage>
</organism>
<feature type="transmembrane region" description="Helical" evidence="1">
    <location>
        <begin position="95"/>
        <end position="114"/>
    </location>
</feature>
<dbReference type="AlphaFoldDB" id="A0A562TU92"/>
<feature type="transmembrane region" description="Helical" evidence="1">
    <location>
        <begin position="134"/>
        <end position="155"/>
    </location>
</feature>
<proteinExistence type="predicted"/>
<dbReference type="EMBL" id="VLLI01000012">
    <property type="protein sequence ID" value="TWI96774.1"/>
    <property type="molecule type" value="Genomic_DNA"/>
</dbReference>
<sequence length="171" mass="18402">MPNHLSILGIIHTAISILAIFSAFYALSLEGKINPADKLGKIYIILTIITCLTGLPIMKTGHPTAGHYLAILILVLLPIAMFIRSLRIFGKLANYVQVILMSATLFFSMIPAVVETLTRLPISAPLASGPDSPIVQKGLSCLVILFVVGVCYQLVKLRSERKSSSKQAASA</sequence>
<feature type="transmembrane region" description="Helical" evidence="1">
    <location>
        <begin position="39"/>
        <end position="58"/>
    </location>
</feature>
<keyword evidence="1" id="KW-1133">Transmembrane helix</keyword>
<evidence type="ECO:0000256" key="1">
    <source>
        <dbReference type="SAM" id="Phobius"/>
    </source>
</evidence>
<dbReference type="Proteomes" id="UP000317010">
    <property type="component" value="Unassembled WGS sequence"/>
</dbReference>
<evidence type="ECO:0000313" key="2">
    <source>
        <dbReference type="EMBL" id="TWI96774.1"/>
    </source>
</evidence>
<gene>
    <name evidence="2" type="ORF">JN11_03886</name>
</gene>
<accession>A0A562TU92</accession>
<evidence type="ECO:0000313" key="3">
    <source>
        <dbReference type="Proteomes" id="UP000317010"/>
    </source>
</evidence>
<feature type="transmembrane region" description="Helical" evidence="1">
    <location>
        <begin position="64"/>
        <end position="83"/>
    </location>
</feature>
<reference evidence="2 3" key="1">
    <citation type="submission" date="2019-07" db="EMBL/GenBank/DDBJ databases">
        <title>Genomic Encyclopedia of Archaeal and Bacterial Type Strains, Phase II (KMG-II): from individual species to whole genera.</title>
        <authorList>
            <person name="Goeker M."/>
        </authorList>
    </citation>
    <scope>NUCLEOTIDE SEQUENCE [LARGE SCALE GENOMIC DNA]</scope>
    <source>
        <strain evidence="2 3">ATCC BAA-1854</strain>
    </source>
</reference>